<reference evidence="1 2" key="1">
    <citation type="submission" date="2016-10" db="EMBL/GenBank/DDBJ databases">
        <authorList>
            <person name="de Groot N.N."/>
        </authorList>
    </citation>
    <scope>NUCLEOTIDE SEQUENCE [LARGE SCALE GENOMIC DNA]</scope>
    <source>
        <strain evidence="1 2">CGMCC 4.6533</strain>
    </source>
</reference>
<gene>
    <name evidence="1" type="ORF">SAMN05421869_12522</name>
</gene>
<dbReference type="AlphaFoldDB" id="A0A1G9JF42"/>
<proteinExistence type="predicted"/>
<dbReference type="EMBL" id="FNDJ01000025">
    <property type="protein sequence ID" value="SDL36180.1"/>
    <property type="molecule type" value="Genomic_DNA"/>
</dbReference>
<dbReference type="Proteomes" id="UP000199202">
    <property type="component" value="Unassembled WGS sequence"/>
</dbReference>
<organism evidence="1 2">
    <name type="scientific">Nonomuraea jiangxiensis</name>
    <dbReference type="NCBI Taxonomy" id="633440"/>
    <lineage>
        <taxon>Bacteria</taxon>
        <taxon>Bacillati</taxon>
        <taxon>Actinomycetota</taxon>
        <taxon>Actinomycetes</taxon>
        <taxon>Streptosporangiales</taxon>
        <taxon>Streptosporangiaceae</taxon>
        <taxon>Nonomuraea</taxon>
    </lineage>
</organism>
<keyword evidence="2" id="KW-1185">Reference proteome</keyword>
<evidence type="ECO:0000313" key="1">
    <source>
        <dbReference type="EMBL" id="SDL36180.1"/>
    </source>
</evidence>
<protein>
    <submittedName>
        <fullName evidence="1">Uncharacterized protein</fullName>
    </submittedName>
</protein>
<accession>A0A1G9JF42</accession>
<sequence length="61" mass="6659">MRDGNLQFIVATLDELGVRPDPRDRSGLSALADMDPQMVRLVLDLMRKAHEAGRVTGGKAP</sequence>
<name>A0A1G9JF42_9ACTN</name>
<dbReference type="RefSeq" id="WP_090944424.1">
    <property type="nucleotide sequence ID" value="NZ_FNDJ01000025.1"/>
</dbReference>
<evidence type="ECO:0000313" key="2">
    <source>
        <dbReference type="Proteomes" id="UP000199202"/>
    </source>
</evidence>